<evidence type="ECO:0000313" key="9">
    <source>
        <dbReference type="Proteomes" id="UP001553715"/>
    </source>
</evidence>
<dbReference type="PROSITE" id="PS51900">
    <property type="entry name" value="CB"/>
    <property type="match status" value="1"/>
</dbReference>
<dbReference type="RefSeq" id="WP_366233560.1">
    <property type="nucleotide sequence ID" value="NZ_JBFBMH010000051.1"/>
</dbReference>
<dbReference type="InterPro" id="IPR010998">
    <property type="entry name" value="Integrase_recombinase_N"/>
</dbReference>
<dbReference type="InterPro" id="IPR013762">
    <property type="entry name" value="Integrase-like_cat_sf"/>
</dbReference>
<dbReference type="InterPro" id="IPR002104">
    <property type="entry name" value="Integrase_catalytic"/>
</dbReference>
<dbReference type="SUPFAM" id="SSF56349">
    <property type="entry name" value="DNA breaking-rejoining enzymes"/>
    <property type="match status" value="1"/>
</dbReference>
<evidence type="ECO:0000256" key="2">
    <source>
        <dbReference type="ARBA" id="ARBA00022908"/>
    </source>
</evidence>
<dbReference type="PROSITE" id="PS51898">
    <property type="entry name" value="TYR_RECOMBINASE"/>
    <property type="match status" value="1"/>
</dbReference>
<keyword evidence="9" id="KW-1185">Reference proteome</keyword>
<dbReference type="InterPro" id="IPR044068">
    <property type="entry name" value="CB"/>
</dbReference>
<gene>
    <name evidence="8" type="ORF">AB0301_17000</name>
</gene>
<keyword evidence="2" id="KW-0229">DNA integration</keyword>
<dbReference type="SUPFAM" id="SSF47823">
    <property type="entry name" value="lambda integrase-like, N-terminal domain"/>
    <property type="match status" value="1"/>
</dbReference>
<evidence type="ECO:0000259" key="7">
    <source>
        <dbReference type="PROSITE" id="PS51900"/>
    </source>
</evidence>
<proteinExistence type="inferred from homology"/>
<dbReference type="Proteomes" id="UP001553715">
    <property type="component" value="Unassembled WGS sequence"/>
</dbReference>
<dbReference type="PANTHER" id="PTHR30349:SF41">
    <property type="entry name" value="INTEGRASE_RECOMBINASE PROTEIN MJ0367-RELATED"/>
    <property type="match status" value="1"/>
</dbReference>
<comment type="similarity">
    <text evidence="1">Belongs to the 'phage' integrase family.</text>
</comment>
<dbReference type="Pfam" id="PF00589">
    <property type="entry name" value="Phage_integrase"/>
    <property type="match status" value="1"/>
</dbReference>
<dbReference type="InterPro" id="IPR004107">
    <property type="entry name" value="Integrase_SAM-like_N"/>
</dbReference>
<evidence type="ECO:0000259" key="6">
    <source>
        <dbReference type="PROSITE" id="PS51898"/>
    </source>
</evidence>
<evidence type="ECO:0000256" key="1">
    <source>
        <dbReference type="ARBA" id="ARBA00008857"/>
    </source>
</evidence>
<organism evidence="8 9">
    <name type="scientific">Microbacterium profundi</name>
    <dbReference type="NCBI Taxonomy" id="450380"/>
    <lineage>
        <taxon>Bacteria</taxon>
        <taxon>Bacillati</taxon>
        <taxon>Actinomycetota</taxon>
        <taxon>Actinomycetes</taxon>
        <taxon>Micrococcales</taxon>
        <taxon>Microbacteriaceae</taxon>
        <taxon>Microbacterium</taxon>
    </lineage>
</organism>
<dbReference type="Gene3D" id="1.10.150.130">
    <property type="match status" value="1"/>
</dbReference>
<dbReference type="Pfam" id="PF02899">
    <property type="entry name" value="Phage_int_SAM_1"/>
    <property type="match status" value="1"/>
</dbReference>
<dbReference type="InterPro" id="IPR050090">
    <property type="entry name" value="Tyrosine_recombinase_XerCD"/>
</dbReference>
<reference evidence="8 9" key="1">
    <citation type="submission" date="2024-06" db="EMBL/GenBank/DDBJ databases">
        <title>The Natural Products Discovery Center: Release of the First 8490 Sequenced Strains for Exploring Actinobacteria Biosynthetic Diversity.</title>
        <authorList>
            <person name="Kalkreuter E."/>
            <person name="Kautsar S.A."/>
            <person name="Yang D."/>
            <person name="Bader C.D."/>
            <person name="Teijaro C.N."/>
            <person name="Fluegel L."/>
            <person name="Davis C.M."/>
            <person name="Simpson J.R."/>
            <person name="Lauterbach L."/>
            <person name="Steele A.D."/>
            <person name="Gui C."/>
            <person name="Meng S."/>
            <person name="Li G."/>
            <person name="Viehrig K."/>
            <person name="Ye F."/>
            <person name="Su P."/>
            <person name="Kiefer A.F."/>
            <person name="Nichols A."/>
            <person name="Cepeda A.J."/>
            <person name="Yan W."/>
            <person name="Fan B."/>
            <person name="Jiang Y."/>
            <person name="Adhikari A."/>
            <person name="Zheng C.-J."/>
            <person name="Schuster L."/>
            <person name="Cowan T.M."/>
            <person name="Smanski M.J."/>
            <person name="Chevrette M.G."/>
            <person name="De Carvalho L.P.S."/>
            <person name="Shen B."/>
        </authorList>
    </citation>
    <scope>NUCLEOTIDE SEQUENCE [LARGE SCALE GENOMIC DNA]</scope>
    <source>
        <strain evidence="8 9">NPDC077434</strain>
    </source>
</reference>
<keyword evidence="4" id="KW-0233">DNA recombination</keyword>
<dbReference type="EMBL" id="JBFBMH010000051">
    <property type="protein sequence ID" value="MEW1976750.1"/>
    <property type="molecule type" value="Genomic_DNA"/>
</dbReference>
<accession>A0ABV3LLH2</accession>
<sequence>MKEFPSLLQTFLIDYLPKRRGFSPHTLASYRDTFVLLLKWMHSHEGIVPDKVTMASLGPDRVGRFIRWLREERGCAASTSNARIAAIKSFAKFVQSDAPEHLETCRLLLKIPTAKTPKPTEVEFLSVSAVQLVVAAASNTLRELAIVSVLYDSGARVSEICSMTIGDLTLTRPHTARVIGKGRKARVIPLSAQVGEILARCITSERAHMGPAEPLFVNRSRTALGRAGVAYVLQKNVAAAHRTHPEEVPPRAHPHLMRHSKAMHLLEANVNLVYIRDFLGHESVTTTEIYARASTEAKRRAIEAGEARIIPDSPYSAEKRADLIGWLRHLL</sequence>
<dbReference type="Gene3D" id="1.10.443.10">
    <property type="entry name" value="Intergrase catalytic core"/>
    <property type="match status" value="1"/>
</dbReference>
<keyword evidence="3 5" id="KW-0238">DNA-binding</keyword>
<evidence type="ECO:0000256" key="3">
    <source>
        <dbReference type="ARBA" id="ARBA00023125"/>
    </source>
</evidence>
<dbReference type="PANTHER" id="PTHR30349">
    <property type="entry name" value="PHAGE INTEGRASE-RELATED"/>
    <property type="match status" value="1"/>
</dbReference>
<protein>
    <submittedName>
        <fullName evidence="8">Tyrosine-type recombinase/integrase</fullName>
    </submittedName>
</protein>
<evidence type="ECO:0000313" key="8">
    <source>
        <dbReference type="EMBL" id="MEW1976750.1"/>
    </source>
</evidence>
<name>A0ABV3LLH2_9MICO</name>
<feature type="domain" description="Tyr recombinase" evidence="6">
    <location>
        <begin position="120"/>
        <end position="303"/>
    </location>
</feature>
<evidence type="ECO:0000256" key="4">
    <source>
        <dbReference type="ARBA" id="ARBA00023172"/>
    </source>
</evidence>
<evidence type="ECO:0000256" key="5">
    <source>
        <dbReference type="PROSITE-ProRule" id="PRU01248"/>
    </source>
</evidence>
<feature type="domain" description="Core-binding (CB)" evidence="7">
    <location>
        <begin position="2"/>
        <end position="95"/>
    </location>
</feature>
<dbReference type="InterPro" id="IPR011010">
    <property type="entry name" value="DNA_brk_join_enz"/>
</dbReference>
<comment type="caution">
    <text evidence="8">The sequence shown here is derived from an EMBL/GenBank/DDBJ whole genome shotgun (WGS) entry which is preliminary data.</text>
</comment>